<dbReference type="EMBL" id="CP111015">
    <property type="protein sequence ID" value="WAR03249.1"/>
    <property type="molecule type" value="Genomic_DNA"/>
</dbReference>
<sequence length="71" mass="7838">MSDPVVAPPAPPPSEAGCDSSTICDMLGSEQGVTYKNILQYMGLIEQRTMELIKIQQYIQMKVPYPSGRFS</sequence>
<dbReference type="PANTHER" id="PTHR21694:SF18">
    <property type="entry name" value="COILED-COIL DOMAIN-CONTAINING PROTEIN 63"/>
    <property type="match status" value="1"/>
</dbReference>
<feature type="region of interest" description="Disordered" evidence="1">
    <location>
        <begin position="1"/>
        <end position="22"/>
    </location>
</feature>
<organism evidence="2 3">
    <name type="scientific">Mya arenaria</name>
    <name type="common">Soft-shell clam</name>
    <dbReference type="NCBI Taxonomy" id="6604"/>
    <lineage>
        <taxon>Eukaryota</taxon>
        <taxon>Metazoa</taxon>
        <taxon>Spiralia</taxon>
        <taxon>Lophotrochozoa</taxon>
        <taxon>Mollusca</taxon>
        <taxon>Bivalvia</taxon>
        <taxon>Autobranchia</taxon>
        <taxon>Heteroconchia</taxon>
        <taxon>Euheterodonta</taxon>
        <taxon>Imparidentia</taxon>
        <taxon>Neoheterodontei</taxon>
        <taxon>Myida</taxon>
        <taxon>Myoidea</taxon>
        <taxon>Myidae</taxon>
        <taxon>Mya</taxon>
    </lineage>
</organism>
<evidence type="ECO:0000313" key="2">
    <source>
        <dbReference type="EMBL" id="WAR03249.1"/>
    </source>
</evidence>
<keyword evidence="3" id="KW-1185">Reference proteome</keyword>
<proteinExistence type="predicted"/>
<gene>
    <name evidence="2" type="ORF">MAR_009807</name>
</gene>
<accession>A0ABY7E207</accession>
<feature type="compositionally biased region" description="Pro residues" evidence="1">
    <location>
        <begin position="1"/>
        <end position="14"/>
    </location>
</feature>
<name>A0ABY7E207_MYAAR</name>
<reference evidence="2" key="1">
    <citation type="submission" date="2022-11" db="EMBL/GenBank/DDBJ databases">
        <title>Centuries of genome instability and evolution in soft-shell clam transmissible cancer (bioRxiv).</title>
        <authorList>
            <person name="Hart S.F.M."/>
            <person name="Yonemitsu M.A."/>
            <person name="Giersch R.M."/>
            <person name="Beal B.F."/>
            <person name="Arriagada G."/>
            <person name="Davis B.W."/>
            <person name="Ostrander E.A."/>
            <person name="Goff S.P."/>
            <person name="Metzger M.J."/>
        </authorList>
    </citation>
    <scope>NUCLEOTIDE SEQUENCE</scope>
    <source>
        <strain evidence="2">MELC-2E11</strain>
        <tissue evidence="2">Siphon/mantle</tissue>
    </source>
</reference>
<protein>
    <submittedName>
        <fullName evidence="2">Uncharacterized protein</fullName>
    </submittedName>
</protein>
<evidence type="ECO:0000313" key="3">
    <source>
        <dbReference type="Proteomes" id="UP001164746"/>
    </source>
</evidence>
<evidence type="ECO:0000256" key="1">
    <source>
        <dbReference type="SAM" id="MobiDB-lite"/>
    </source>
</evidence>
<dbReference type="Proteomes" id="UP001164746">
    <property type="component" value="Chromosome 4"/>
</dbReference>
<dbReference type="InterPro" id="IPR051876">
    <property type="entry name" value="ODA-DC/CCD"/>
</dbReference>
<dbReference type="PANTHER" id="PTHR21694">
    <property type="entry name" value="COILED-COIL DOMAIN-CONTAINING PROTEIN 63"/>
    <property type="match status" value="1"/>
</dbReference>